<keyword evidence="1" id="KW-0067">ATP-binding</keyword>
<comment type="caution">
    <text evidence="1">The sequence shown here is derived from an EMBL/GenBank/DDBJ whole genome shotgun (WGS) entry which is preliminary data.</text>
</comment>
<keyword evidence="1" id="KW-0547">Nucleotide-binding</keyword>
<evidence type="ECO:0000313" key="1">
    <source>
        <dbReference type="EMBL" id="KAF0448578.1"/>
    </source>
</evidence>
<sequence>MYVLGYTGGVVRLPHPHAFAINGRAYHQVYPANAKGYPTNWFVYNADVRDDIVNQCKLNQKIVNLIKCELAAVNLFIEGLRQLYDINYPRARLIIQQLTNNAEVANCTIVHSTAVIQEWCACIWRIGEENPTYISPDRASVTIHVGETDEIIDEIKDYINAWYLLAMEAVWRIFKYKITLQQPSYYELYTFAYVGNLVDQQSLPPNTYLEKKQEGCQQCIVKQYKQNHMHITRMNIIRPCVGKKYYLRMLLNYRAARSFTDLLIVNGILYSNFQDAARAFGLLENTNENEQCFAEAMDNKCTPAQLRLLFCRLILEGMAAQFFWQNYRELLSADYISKKGNVQQGEDEALEWIAGFLEEHGC</sequence>
<keyword evidence="1" id="KW-0378">Hydrolase</keyword>
<dbReference type="Proteomes" id="UP000439903">
    <property type="component" value="Unassembled WGS sequence"/>
</dbReference>
<evidence type="ECO:0000313" key="2">
    <source>
        <dbReference type="Proteomes" id="UP000439903"/>
    </source>
</evidence>
<keyword evidence="1" id="KW-0347">Helicase</keyword>
<dbReference type="AlphaFoldDB" id="A0A8H3XFJ6"/>
<accession>A0A8H3XFJ6</accession>
<keyword evidence="2" id="KW-1185">Reference proteome</keyword>
<dbReference type="GO" id="GO:0004386">
    <property type="term" value="F:helicase activity"/>
    <property type="evidence" value="ECO:0007669"/>
    <property type="project" value="UniProtKB-KW"/>
</dbReference>
<name>A0A8H3XFJ6_GIGMA</name>
<reference evidence="1 2" key="1">
    <citation type="journal article" date="2019" name="Environ. Microbiol.">
        <title>At the nexus of three kingdoms: the genome of the mycorrhizal fungus Gigaspora margarita provides insights into plant, endobacterial and fungal interactions.</title>
        <authorList>
            <person name="Venice F."/>
            <person name="Ghignone S."/>
            <person name="Salvioli di Fossalunga A."/>
            <person name="Amselem J."/>
            <person name="Novero M."/>
            <person name="Xianan X."/>
            <person name="Sedzielewska Toro K."/>
            <person name="Morin E."/>
            <person name="Lipzen A."/>
            <person name="Grigoriev I.V."/>
            <person name="Henrissat B."/>
            <person name="Martin F.M."/>
            <person name="Bonfante P."/>
        </authorList>
    </citation>
    <scope>NUCLEOTIDE SEQUENCE [LARGE SCALE GENOMIC DNA]</scope>
    <source>
        <strain evidence="1 2">BEG34</strain>
    </source>
</reference>
<protein>
    <submittedName>
        <fullName evidence="1">ATP-dependent DNA helicase PIF1</fullName>
    </submittedName>
</protein>
<dbReference type="OrthoDB" id="2437758at2759"/>
<gene>
    <name evidence="1" type="ORF">F8M41_002638</name>
</gene>
<dbReference type="EMBL" id="WTPW01001227">
    <property type="protein sequence ID" value="KAF0448578.1"/>
    <property type="molecule type" value="Genomic_DNA"/>
</dbReference>
<organism evidence="1 2">
    <name type="scientific">Gigaspora margarita</name>
    <dbReference type="NCBI Taxonomy" id="4874"/>
    <lineage>
        <taxon>Eukaryota</taxon>
        <taxon>Fungi</taxon>
        <taxon>Fungi incertae sedis</taxon>
        <taxon>Mucoromycota</taxon>
        <taxon>Glomeromycotina</taxon>
        <taxon>Glomeromycetes</taxon>
        <taxon>Diversisporales</taxon>
        <taxon>Gigasporaceae</taxon>
        <taxon>Gigaspora</taxon>
    </lineage>
</organism>
<proteinExistence type="predicted"/>